<feature type="compositionally biased region" description="Pro residues" evidence="5">
    <location>
        <begin position="386"/>
        <end position="404"/>
    </location>
</feature>
<dbReference type="PANTHER" id="PTHR13723:SF173">
    <property type="entry name" value="ADAMTS-LIKE PROTEIN 5"/>
    <property type="match status" value="1"/>
</dbReference>
<protein>
    <submittedName>
        <fullName evidence="9">ADAMTS-like protein 5 isoform X1</fullName>
    </submittedName>
</protein>
<feature type="region of interest" description="Disordered" evidence="5">
    <location>
        <begin position="487"/>
        <end position="575"/>
    </location>
</feature>
<evidence type="ECO:0000313" key="8">
    <source>
        <dbReference type="Proteomes" id="UP000504627"/>
    </source>
</evidence>
<sequence>MPDRAGSPPLAAAGTPSRDGAAGTPRTRGCMAGGGCGGRPVLRGAPPGAGCRRPWRLLLLAWLSLVGTAQDPALGTPARVPEPPAPARPRRQPARGTWGSWGPWSSCSSSCGDGVALRTRRCQRTPGEEPCTGDPRQYRLCQLQGCPSGSVPFRAMQCSLYDNKPVLGTSARYRWVPFHGAPNLCDLNCLAEGHNFYYSFGRVLDGTRCGPGSPDLCVGGRCLSVGCDGILGSGPHPDACGHCGSGSCVFVHRLFQGSDPSSGYFGYMNVTKIPAGATHIKVTDKSRNYLALMTSDGRYVLNGDWAIAWPGPYEAAGTRLTYTRTPDGTESLEAPGPTDQDLHVMVLLQEPNPGIEYEFWLPRGHPQPGRGDTSPLRQPQPRGAGSPPPQEPPLTPAPARPPQPGGSATEPSPRSPPGWSQDGGAAGRCGRCRPAKGRSQRIRHFCQSDFVFHGRIVAQRLVGRETRYEVEVKAPFRQRSPLVSREYLTAATPGPGRPARPGWCGRRRGTAPSPGRPEPPRPQRPPGRDPEGEPGAPAVHRPLPWLWMDPQGPPVPPWGISPSVGSVWQRRGGGG</sequence>
<organism evidence="8 9">
    <name type="scientific">Pipra filicauda</name>
    <name type="common">Wire-tailed manakin</name>
    <dbReference type="NCBI Taxonomy" id="649802"/>
    <lineage>
        <taxon>Eukaryota</taxon>
        <taxon>Metazoa</taxon>
        <taxon>Chordata</taxon>
        <taxon>Craniata</taxon>
        <taxon>Vertebrata</taxon>
        <taxon>Euteleostomi</taxon>
        <taxon>Archelosauria</taxon>
        <taxon>Archosauria</taxon>
        <taxon>Dinosauria</taxon>
        <taxon>Saurischia</taxon>
        <taxon>Theropoda</taxon>
        <taxon>Coelurosauria</taxon>
        <taxon>Aves</taxon>
        <taxon>Neognathae</taxon>
        <taxon>Neoaves</taxon>
        <taxon>Telluraves</taxon>
        <taxon>Australaves</taxon>
        <taxon>Passeriformes</taxon>
        <taxon>Pipridae</taxon>
        <taxon>Pipra</taxon>
    </lineage>
</organism>
<dbReference type="RefSeq" id="XP_027586789.2">
    <property type="nucleotide sequence ID" value="XM_027730988.2"/>
</dbReference>
<feature type="disulfide bond" evidence="4">
    <location>
        <begin position="122"/>
        <end position="131"/>
    </location>
</feature>
<evidence type="ECO:0000256" key="1">
    <source>
        <dbReference type="ARBA" id="ARBA00004613"/>
    </source>
</evidence>
<dbReference type="InParanoid" id="A0A6J2HFY7"/>
<dbReference type="GO" id="GO:0030198">
    <property type="term" value="P:extracellular matrix organization"/>
    <property type="evidence" value="ECO:0007669"/>
    <property type="project" value="InterPro"/>
</dbReference>
<dbReference type="CTD" id="339366"/>
<comment type="subcellular location">
    <subcellularLocation>
        <location evidence="1">Secreted</location>
    </subcellularLocation>
</comment>
<feature type="disulfide bond" evidence="4">
    <location>
        <begin position="107"/>
        <end position="141"/>
    </location>
</feature>
<dbReference type="GeneID" id="113993109"/>
<dbReference type="Proteomes" id="UP000504627">
    <property type="component" value="Unplaced"/>
</dbReference>
<dbReference type="Gene3D" id="2.60.120.830">
    <property type="match status" value="1"/>
</dbReference>
<feature type="region of interest" description="Disordered" evidence="5">
    <location>
        <begin position="357"/>
        <end position="439"/>
    </location>
</feature>
<feature type="domain" description="ADAMTS/ADAMTS-like Spacer 1" evidence="6">
    <location>
        <begin position="265"/>
        <end position="362"/>
    </location>
</feature>
<dbReference type="FunFam" id="2.60.120.830:FF:000001">
    <property type="entry name" value="A disintegrin and metalloproteinase with thrombospondin motifs 1"/>
    <property type="match status" value="1"/>
</dbReference>
<dbReference type="GO" id="GO:0005576">
    <property type="term" value="C:extracellular region"/>
    <property type="evidence" value="ECO:0007669"/>
    <property type="project" value="UniProtKB-SubCell"/>
</dbReference>
<dbReference type="GO" id="GO:0031012">
    <property type="term" value="C:extracellular matrix"/>
    <property type="evidence" value="ECO:0007669"/>
    <property type="project" value="TreeGrafter"/>
</dbReference>
<evidence type="ECO:0000256" key="2">
    <source>
        <dbReference type="ARBA" id="ARBA00022525"/>
    </source>
</evidence>
<dbReference type="FunFam" id="2.20.100.10:FF:000001">
    <property type="entry name" value="semaphorin-5A isoform X1"/>
    <property type="match status" value="1"/>
</dbReference>
<dbReference type="SMART" id="SM00209">
    <property type="entry name" value="TSP1"/>
    <property type="match status" value="1"/>
</dbReference>
<dbReference type="PRINTS" id="PR01857">
    <property type="entry name" value="ADAMTSFAMILY"/>
</dbReference>
<feature type="disulfide bond" evidence="4">
    <location>
        <begin position="111"/>
        <end position="146"/>
    </location>
</feature>
<dbReference type="Gene3D" id="2.40.50.120">
    <property type="match status" value="1"/>
</dbReference>
<feature type="compositionally biased region" description="Basic residues" evidence="5">
    <location>
        <begin position="430"/>
        <end position="439"/>
    </location>
</feature>
<feature type="compositionally biased region" description="Basic and acidic residues" evidence="5">
    <location>
        <begin position="518"/>
        <end position="531"/>
    </location>
</feature>
<evidence type="ECO:0000313" key="9">
    <source>
        <dbReference type="RefSeq" id="XP_027586789.2"/>
    </source>
</evidence>
<keyword evidence="8" id="KW-1185">Reference proteome</keyword>
<dbReference type="InterPro" id="IPR045371">
    <property type="entry name" value="ADAMTS_CR_3"/>
</dbReference>
<dbReference type="AlphaFoldDB" id="A0A6J2HFY7"/>
<evidence type="ECO:0000256" key="3">
    <source>
        <dbReference type="ARBA" id="ARBA00023157"/>
    </source>
</evidence>
<dbReference type="GO" id="GO:0006508">
    <property type="term" value="P:proteolysis"/>
    <property type="evidence" value="ECO:0007669"/>
    <property type="project" value="TreeGrafter"/>
</dbReference>
<accession>A0A6J2HFY7</accession>
<feature type="domain" description="ADAMTS/ADAMTS-like cysteine-rich" evidence="7">
    <location>
        <begin position="153"/>
        <end position="246"/>
    </location>
</feature>
<feature type="compositionally biased region" description="Low complexity" evidence="5">
    <location>
        <begin position="493"/>
        <end position="504"/>
    </location>
</feature>
<dbReference type="InterPro" id="IPR050439">
    <property type="entry name" value="ADAMTS_ADAMTS-like"/>
</dbReference>
<dbReference type="PANTHER" id="PTHR13723">
    <property type="entry name" value="ADAMTS A DISINTEGRIN AND METALLOPROTEASE WITH THROMBOSPONDIN MOTIFS PROTEASE"/>
    <property type="match status" value="1"/>
</dbReference>
<gene>
    <name evidence="9" type="primary">ADAMTSL5</name>
</gene>
<dbReference type="InterPro" id="IPR000884">
    <property type="entry name" value="TSP1_rpt"/>
</dbReference>
<dbReference type="InterPro" id="IPR008993">
    <property type="entry name" value="TIMP-like_OB-fold"/>
</dbReference>
<feature type="region of interest" description="Disordered" evidence="5">
    <location>
        <begin position="71"/>
        <end position="97"/>
    </location>
</feature>
<dbReference type="InterPro" id="IPR013273">
    <property type="entry name" value="ADAMTS/ADAMTS-like"/>
</dbReference>
<dbReference type="Pfam" id="PF05986">
    <property type="entry name" value="ADAMTS_spacer1"/>
    <property type="match status" value="1"/>
</dbReference>
<reference evidence="9" key="1">
    <citation type="submission" date="2025-08" db="UniProtKB">
        <authorList>
            <consortium name="RefSeq"/>
        </authorList>
    </citation>
    <scope>IDENTIFICATION</scope>
    <source>
        <tissue evidence="9">Muscle</tissue>
    </source>
</reference>
<evidence type="ECO:0000256" key="4">
    <source>
        <dbReference type="PIRSR" id="PIRSR613273-3"/>
    </source>
</evidence>
<name>A0A6J2HFY7_9PASS</name>
<dbReference type="InterPro" id="IPR010294">
    <property type="entry name" value="ADAMTS_spacer1"/>
</dbReference>
<keyword evidence="2" id="KW-0964">Secreted</keyword>
<dbReference type="SUPFAM" id="SSF82895">
    <property type="entry name" value="TSP-1 type 1 repeat"/>
    <property type="match status" value="1"/>
</dbReference>
<dbReference type="InterPro" id="IPR036383">
    <property type="entry name" value="TSP1_rpt_sf"/>
</dbReference>
<evidence type="ECO:0000256" key="5">
    <source>
        <dbReference type="SAM" id="MobiDB-lite"/>
    </source>
</evidence>
<evidence type="ECO:0000259" key="6">
    <source>
        <dbReference type="Pfam" id="PF05986"/>
    </source>
</evidence>
<dbReference type="Pfam" id="PF19236">
    <property type="entry name" value="ADAMTS_CR_3"/>
    <property type="match status" value="1"/>
</dbReference>
<evidence type="ECO:0000259" key="7">
    <source>
        <dbReference type="Pfam" id="PF19236"/>
    </source>
</evidence>
<dbReference type="Pfam" id="PF00090">
    <property type="entry name" value="TSP_1"/>
    <property type="match status" value="1"/>
</dbReference>
<dbReference type="GO" id="GO:0004222">
    <property type="term" value="F:metalloendopeptidase activity"/>
    <property type="evidence" value="ECO:0007669"/>
    <property type="project" value="TreeGrafter"/>
</dbReference>
<keyword evidence="3 4" id="KW-1015">Disulfide bond</keyword>
<dbReference type="SUPFAM" id="SSF50242">
    <property type="entry name" value="TIMP-like"/>
    <property type="match status" value="1"/>
</dbReference>
<feature type="region of interest" description="Disordered" evidence="5">
    <location>
        <begin position="1"/>
        <end position="26"/>
    </location>
</feature>
<dbReference type="Gene3D" id="2.20.100.10">
    <property type="entry name" value="Thrombospondin type-1 (TSP1) repeat"/>
    <property type="match status" value="1"/>
</dbReference>
<proteinExistence type="predicted"/>
<dbReference type="PROSITE" id="PS50092">
    <property type="entry name" value="TSP1"/>
    <property type="match status" value="1"/>
</dbReference>